<evidence type="ECO:0000313" key="3">
    <source>
        <dbReference type="Proteomes" id="UP000054007"/>
    </source>
</evidence>
<name>A0A0D7BU53_9AGAR</name>
<proteinExistence type="predicted"/>
<organism evidence="2 3">
    <name type="scientific">Cylindrobasidium torrendii FP15055 ss-10</name>
    <dbReference type="NCBI Taxonomy" id="1314674"/>
    <lineage>
        <taxon>Eukaryota</taxon>
        <taxon>Fungi</taxon>
        <taxon>Dikarya</taxon>
        <taxon>Basidiomycota</taxon>
        <taxon>Agaricomycotina</taxon>
        <taxon>Agaricomycetes</taxon>
        <taxon>Agaricomycetidae</taxon>
        <taxon>Agaricales</taxon>
        <taxon>Marasmiineae</taxon>
        <taxon>Physalacriaceae</taxon>
        <taxon>Cylindrobasidium</taxon>
    </lineage>
</organism>
<gene>
    <name evidence="2" type="ORF">CYLTODRAFT_448274</name>
</gene>
<accession>A0A0D7BU53</accession>
<sequence length="80" mass="8680">MTEPSSPAPATPRRQNAAAEGFEGTPFLQADSRLAREASRSTFIGVATPGKKVIRTDPAMLTCFDPADRELYDLWAPTRA</sequence>
<dbReference type="EMBL" id="KN880432">
    <property type="protein sequence ID" value="KIY74068.1"/>
    <property type="molecule type" value="Genomic_DNA"/>
</dbReference>
<dbReference type="Proteomes" id="UP000054007">
    <property type="component" value="Unassembled WGS sequence"/>
</dbReference>
<protein>
    <submittedName>
        <fullName evidence="2">Uncharacterized protein</fullName>
    </submittedName>
</protein>
<dbReference type="OrthoDB" id="2669285at2759"/>
<reference evidence="2 3" key="1">
    <citation type="journal article" date="2015" name="Fungal Genet. Biol.">
        <title>Evolution of novel wood decay mechanisms in Agaricales revealed by the genome sequences of Fistulina hepatica and Cylindrobasidium torrendii.</title>
        <authorList>
            <person name="Floudas D."/>
            <person name="Held B.W."/>
            <person name="Riley R."/>
            <person name="Nagy L.G."/>
            <person name="Koehler G."/>
            <person name="Ransdell A.S."/>
            <person name="Younus H."/>
            <person name="Chow J."/>
            <person name="Chiniquy J."/>
            <person name="Lipzen A."/>
            <person name="Tritt A."/>
            <person name="Sun H."/>
            <person name="Haridas S."/>
            <person name="LaButti K."/>
            <person name="Ohm R.A."/>
            <person name="Kues U."/>
            <person name="Blanchette R.A."/>
            <person name="Grigoriev I.V."/>
            <person name="Minto R.E."/>
            <person name="Hibbett D.S."/>
        </authorList>
    </citation>
    <scope>NUCLEOTIDE SEQUENCE [LARGE SCALE GENOMIC DNA]</scope>
    <source>
        <strain evidence="2 3">FP15055 ss-10</strain>
    </source>
</reference>
<dbReference type="AlphaFoldDB" id="A0A0D7BU53"/>
<keyword evidence="3" id="KW-1185">Reference proteome</keyword>
<feature type="region of interest" description="Disordered" evidence="1">
    <location>
        <begin position="1"/>
        <end position="23"/>
    </location>
</feature>
<evidence type="ECO:0000256" key="1">
    <source>
        <dbReference type="SAM" id="MobiDB-lite"/>
    </source>
</evidence>
<feature type="compositionally biased region" description="Pro residues" evidence="1">
    <location>
        <begin position="1"/>
        <end position="10"/>
    </location>
</feature>
<evidence type="ECO:0000313" key="2">
    <source>
        <dbReference type="EMBL" id="KIY74068.1"/>
    </source>
</evidence>